<organism evidence="1 2">
    <name type="scientific">Phocaeicola plebeius</name>
    <dbReference type="NCBI Taxonomy" id="310297"/>
    <lineage>
        <taxon>Bacteria</taxon>
        <taxon>Pseudomonadati</taxon>
        <taxon>Bacteroidota</taxon>
        <taxon>Bacteroidia</taxon>
        <taxon>Bacteroidales</taxon>
        <taxon>Bacteroidaceae</taxon>
        <taxon>Phocaeicola</taxon>
    </lineage>
</organism>
<feature type="non-terminal residue" evidence="1">
    <location>
        <position position="1"/>
    </location>
</feature>
<dbReference type="Proteomes" id="UP000284361">
    <property type="component" value="Unassembled WGS sequence"/>
</dbReference>
<name>A0A414FLG5_9BACT</name>
<proteinExistence type="predicted"/>
<dbReference type="AlphaFoldDB" id="A0A414FLG5"/>
<evidence type="ECO:0000313" key="2">
    <source>
        <dbReference type="Proteomes" id="UP000284361"/>
    </source>
</evidence>
<evidence type="ECO:0000313" key="1">
    <source>
        <dbReference type="EMBL" id="RHD49395.1"/>
    </source>
</evidence>
<protein>
    <submittedName>
        <fullName evidence="1">Uncharacterized protein</fullName>
    </submittedName>
</protein>
<dbReference type="EMBL" id="QSJG01000039">
    <property type="protein sequence ID" value="RHD49395.1"/>
    <property type="molecule type" value="Genomic_DNA"/>
</dbReference>
<accession>A0A414FLG5</accession>
<comment type="caution">
    <text evidence="1">The sequence shown here is derived from an EMBL/GenBank/DDBJ whole genome shotgun (WGS) entry which is preliminary data.</text>
</comment>
<sequence>AEKQPIKLSWRKIECLQVGTGINPVPPTRLCRIICFPSTFREILQYCKGSTEVLPKKYSGTAEGVLALIKEL</sequence>
<reference evidence="1 2" key="1">
    <citation type="submission" date="2018-08" db="EMBL/GenBank/DDBJ databases">
        <title>A genome reference for cultivated species of the human gut microbiota.</title>
        <authorList>
            <person name="Zou Y."/>
            <person name="Xue W."/>
            <person name="Luo G."/>
        </authorList>
    </citation>
    <scope>NUCLEOTIDE SEQUENCE [LARGE SCALE GENOMIC DNA]</scope>
    <source>
        <strain evidence="1 2">AM31-10</strain>
    </source>
</reference>
<gene>
    <name evidence="1" type="ORF">DW789_14045</name>
</gene>